<reference evidence="3 4" key="1">
    <citation type="submission" date="2020-08" db="EMBL/GenBank/DDBJ databases">
        <title>Genomic Encyclopedia of Type Strains, Phase IV (KMG-IV): sequencing the most valuable type-strain genomes for metagenomic binning, comparative biology and taxonomic classification.</title>
        <authorList>
            <person name="Goeker M."/>
        </authorList>
    </citation>
    <scope>NUCLEOTIDE SEQUENCE [LARGE SCALE GENOMIC DNA]</scope>
    <source>
        <strain evidence="3 4">DSM 24696</strain>
    </source>
</reference>
<dbReference type="PANTHER" id="PTHR33542:SF3">
    <property type="entry name" value="SIROHYDROCHLORIN FERROCHELATASE, CHLOROPLASTIC"/>
    <property type="match status" value="1"/>
</dbReference>
<dbReference type="SUPFAM" id="SSF53800">
    <property type="entry name" value="Chelatase"/>
    <property type="match status" value="1"/>
</dbReference>
<dbReference type="Pfam" id="PF01903">
    <property type="entry name" value="CbiX"/>
    <property type="match status" value="2"/>
</dbReference>
<dbReference type="CDD" id="cd03416">
    <property type="entry name" value="CbiX_SirB_N"/>
    <property type="match status" value="1"/>
</dbReference>
<keyword evidence="2" id="KW-0456">Lyase</keyword>
<dbReference type="Proteomes" id="UP000551878">
    <property type="component" value="Unassembled WGS sequence"/>
</dbReference>
<dbReference type="InterPro" id="IPR050963">
    <property type="entry name" value="Sirohydro_Cobaltochel/CbiX"/>
</dbReference>
<proteinExistence type="predicted"/>
<keyword evidence="4" id="KW-1185">Reference proteome</keyword>
<comment type="caution">
    <text evidence="3">The sequence shown here is derived from an EMBL/GenBank/DDBJ whole genome shotgun (WGS) entry which is preliminary data.</text>
</comment>
<dbReference type="GO" id="GO:0016829">
    <property type="term" value="F:lyase activity"/>
    <property type="evidence" value="ECO:0007669"/>
    <property type="project" value="UniProtKB-KW"/>
</dbReference>
<evidence type="ECO:0000313" key="4">
    <source>
        <dbReference type="Proteomes" id="UP000551878"/>
    </source>
</evidence>
<dbReference type="GO" id="GO:0046872">
    <property type="term" value="F:metal ion binding"/>
    <property type="evidence" value="ECO:0007669"/>
    <property type="project" value="UniProtKB-KW"/>
</dbReference>
<dbReference type="Gene3D" id="3.40.50.1400">
    <property type="match status" value="2"/>
</dbReference>
<dbReference type="PANTHER" id="PTHR33542">
    <property type="entry name" value="SIROHYDROCHLORIN FERROCHELATASE, CHLOROPLASTIC"/>
    <property type="match status" value="1"/>
</dbReference>
<name>A0A840QLV6_9BACI</name>
<evidence type="ECO:0000256" key="1">
    <source>
        <dbReference type="ARBA" id="ARBA00022723"/>
    </source>
</evidence>
<evidence type="ECO:0000256" key="2">
    <source>
        <dbReference type="ARBA" id="ARBA00023239"/>
    </source>
</evidence>
<gene>
    <name evidence="3" type="ORF">HNQ41_000480</name>
</gene>
<keyword evidence="1" id="KW-0479">Metal-binding</keyword>
<dbReference type="AlphaFoldDB" id="A0A840QLV6"/>
<dbReference type="InterPro" id="IPR002762">
    <property type="entry name" value="CbiX-like"/>
</dbReference>
<organism evidence="3 4">
    <name type="scientific">Texcoconibacillus texcoconensis</name>
    <dbReference type="NCBI Taxonomy" id="1095777"/>
    <lineage>
        <taxon>Bacteria</taxon>
        <taxon>Bacillati</taxon>
        <taxon>Bacillota</taxon>
        <taxon>Bacilli</taxon>
        <taxon>Bacillales</taxon>
        <taxon>Bacillaceae</taxon>
        <taxon>Texcoconibacillus</taxon>
    </lineage>
</organism>
<evidence type="ECO:0000313" key="3">
    <source>
        <dbReference type="EMBL" id="MBB5172336.1"/>
    </source>
</evidence>
<dbReference type="EMBL" id="JACHHB010000002">
    <property type="protein sequence ID" value="MBB5172336.1"/>
    <property type="molecule type" value="Genomic_DNA"/>
</dbReference>
<accession>A0A840QLV6</accession>
<sequence>MHNKESDQHIGVLVIAHGSKNKQWVQRIKDAVSKVEADCPLTVAYLEFVEGETIADGVRWLERQSVQKIIVIPLFVCSGSSHLEEIQYALGIKSDLSSPTDIERIDTHAEIIWRPAMDDHPLIVEIIKKRVQQLSTDPENEVLLLVAHGSKERRLASIWERKIESIEQTLNESMPFSKVSHAMLLPDRDMLNEKAQAVENRKRLIVIPLFLSEGYFTLNVIPKQMEGLAYAWDGKTYLPHDLVSRWIESQIQV</sequence>
<dbReference type="RefSeq" id="WP_184662825.1">
    <property type="nucleotide sequence ID" value="NZ_JACHHB010000002.1"/>
</dbReference>
<protein>
    <submittedName>
        <fullName evidence="3">Sirohydrochlorin ferrochelatase</fullName>
    </submittedName>
</protein>